<name>A0A833HP32_9FIRM</name>
<dbReference type="AlphaFoldDB" id="A0A833HP32"/>
<evidence type="ECO:0000256" key="2">
    <source>
        <dbReference type="ARBA" id="ARBA00022679"/>
    </source>
</evidence>
<accession>A0A833HP32</accession>
<dbReference type="RefSeq" id="WP_151865721.1">
    <property type="nucleotide sequence ID" value="NZ_WBZB01000022.1"/>
</dbReference>
<evidence type="ECO:0000256" key="8">
    <source>
        <dbReference type="HAMAP-Rule" id="MF_00316"/>
    </source>
</evidence>
<comment type="function">
    <text evidence="8">Transfers a GMP moiety from GTP to Mo-molybdopterin (Mo-MPT) cofactor (Moco or molybdenum cofactor) to form Mo-molybdopterin guanine dinucleotide (Mo-MGD) cofactor.</text>
</comment>
<dbReference type="GO" id="GO:0005737">
    <property type="term" value="C:cytoplasm"/>
    <property type="evidence" value="ECO:0007669"/>
    <property type="project" value="UniProtKB-SubCell"/>
</dbReference>
<dbReference type="InterPro" id="IPR029044">
    <property type="entry name" value="Nucleotide-diphossugar_trans"/>
</dbReference>
<dbReference type="EMBL" id="WBZB01000022">
    <property type="protein sequence ID" value="KAB3530236.1"/>
    <property type="molecule type" value="Genomic_DNA"/>
</dbReference>
<feature type="binding site" evidence="8">
    <location>
        <position position="100"/>
    </location>
    <ligand>
        <name>Mg(2+)</name>
        <dbReference type="ChEBI" id="CHEBI:18420"/>
    </ligand>
</feature>
<evidence type="ECO:0000313" key="10">
    <source>
        <dbReference type="EMBL" id="KAB3530236.1"/>
    </source>
</evidence>
<evidence type="ECO:0000256" key="5">
    <source>
        <dbReference type="ARBA" id="ARBA00022842"/>
    </source>
</evidence>
<keyword evidence="5 8" id="KW-0460">Magnesium</keyword>
<dbReference type="EC" id="2.7.7.77" evidence="8"/>
<keyword evidence="11" id="KW-1185">Reference proteome</keyword>
<dbReference type="GO" id="GO:0006777">
    <property type="term" value="P:Mo-molybdopterin cofactor biosynthetic process"/>
    <property type="evidence" value="ECO:0007669"/>
    <property type="project" value="UniProtKB-KW"/>
</dbReference>
<dbReference type="InterPro" id="IPR013482">
    <property type="entry name" value="Molybde_CF_guanTrfase"/>
</dbReference>
<reference evidence="10 11" key="1">
    <citation type="submission" date="2019-10" db="EMBL/GenBank/DDBJ databases">
        <title>Alkaliphilus serpentinus sp. nov. and Alkaliphilus pronyensis sp. nov., two novel anaerobic alkaliphilic species isolated from the serpentinized-hosted hydrothermal field of the Prony Bay (New Caledonia).</title>
        <authorList>
            <person name="Postec A."/>
        </authorList>
    </citation>
    <scope>NUCLEOTIDE SEQUENCE [LARGE SCALE GENOMIC DNA]</scope>
    <source>
        <strain evidence="10 11">LacT</strain>
    </source>
</reference>
<comment type="subcellular location">
    <subcellularLocation>
        <location evidence="8">Cytoplasm</location>
    </subcellularLocation>
</comment>
<keyword evidence="3 8" id="KW-0479">Metal-binding</keyword>
<keyword evidence="4 8" id="KW-0547">Nucleotide-binding</keyword>
<feature type="binding site" evidence="8">
    <location>
        <begin position="11"/>
        <end position="13"/>
    </location>
    <ligand>
        <name>GTP</name>
        <dbReference type="ChEBI" id="CHEBI:37565"/>
    </ligand>
</feature>
<comment type="caution">
    <text evidence="10">The sequence shown here is derived from an EMBL/GenBank/DDBJ whole genome shotgun (WGS) entry which is preliminary data.</text>
</comment>
<comment type="domain">
    <text evidence="8">The N-terminal domain determines nucleotide recognition and specific binding, while the C-terminal domain determines the specific binding to the target protein.</text>
</comment>
<evidence type="ECO:0000256" key="1">
    <source>
        <dbReference type="ARBA" id="ARBA00022490"/>
    </source>
</evidence>
<dbReference type="SUPFAM" id="SSF53448">
    <property type="entry name" value="Nucleotide-diphospho-sugar transferases"/>
    <property type="match status" value="1"/>
</dbReference>
<dbReference type="HAMAP" id="MF_00316">
    <property type="entry name" value="MobA"/>
    <property type="match status" value="1"/>
</dbReference>
<gene>
    <name evidence="8" type="primary">mobA</name>
    <name evidence="10" type="ORF">F8153_07405</name>
</gene>
<evidence type="ECO:0000256" key="3">
    <source>
        <dbReference type="ARBA" id="ARBA00022723"/>
    </source>
</evidence>
<keyword evidence="10" id="KW-0548">Nucleotidyltransferase</keyword>
<dbReference type="GO" id="GO:0061603">
    <property type="term" value="F:molybdenum cofactor guanylyltransferase activity"/>
    <property type="evidence" value="ECO:0007669"/>
    <property type="project" value="UniProtKB-EC"/>
</dbReference>
<sequence>MQQNKVSAVILAGGASSRMGHNKALMKLGVKTMIEWVIDPLRDVFNEIIIITNNPEEYSFLEDVRFVDDCIRTISKNSLVGILTGLYQSTSPYVFVTACDMPFLNVQLLKYMVEFLGKEDILIPFIGGFYEPLHSIYGKNCISAIESQLRNQNYKIADFFNDVKVKKLSEEVVRRLDPKLKSFININTIEDFHKYLNQF</sequence>
<evidence type="ECO:0000259" key="9">
    <source>
        <dbReference type="Pfam" id="PF12804"/>
    </source>
</evidence>
<evidence type="ECO:0000256" key="7">
    <source>
        <dbReference type="ARBA" id="ARBA00023150"/>
    </source>
</evidence>
<dbReference type="GO" id="GO:0046872">
    <property type="term" value="F:metal ion binding"/>
    <property type="evidence" value="ECO:0007669"/>
    <property type="project" value="UniProtKB-KW"/>
</dbReference>
<keyword evidence="6 8" id="KW-0342">GTP-binding</keyword>
<feature type="domain" description="MobA-like NTP transferase" evidence="9">
    <location>
        <begin position="8"/>
        <end position="152"/>
    </location>
</feature>
<dbReference type="OrthoDB" id="9788394at2"/>
<comment type="catalytic activity">
    <reaction evidence="8">
        <text>Mo-molybdopterin + GTP + H(+) = Mo-molybdopterin guanine dinucleotide + diphosphate</text>
        <dbReference type="Rhea" id="RHEA:34243"/>
        <dbReference type="ChEBI" id="CHEBI:15378"/>
        <dbReference type="ChEBI" id="CHEBI:33019"/>
        <dbReference type="ChEBI" id="CHEBI:37565"/>
        <dbReference type="ChEBI" id="CHEBI:71302"/>
        <dbReference type="ChEBI" id="CHEBI:71310"/>
        <dbReference type="EC" id="2.7.7.77"/>
    </reaction>
</comment>
<comment type="similarity">
    <text evidence="8">Belongs to the MobA family.</text>
</comment>
<proteinExistence type="inferred from homology"/>
<feature type="binding site" evidence="8">
    <location>
        <position position="23"/>
    </location>
    <ligand>
        <name>GTP</name>
        <dbReference type="ChEBI" id="CHEBI:37565"/>
    </ligand>
</feature>
<evidence type="ECO:0000313" key="11">
    <source>
        <dbReference type="Proteomes" id="UP000465601"/>
    </source>
</evidence>
<dbReference type="Pfam" id="PF12804">
    <property type="entry name" value="NTP_transf_3"/>
    <property type="match status" value="1"/>
</dbReference>
<organism evidence="10 11">
    <name type="scientific">Alkaliphilus serpentinus</name>
    <dbReference type="NCBI Taxonomy" id="1482731"/>
    <lineage>
        <taxon>Bacteria</taxon>
        <taxon>Bacillati</taxon>
        <taxon>Bacillota</taxon>
        <taxon>Clostridia</taxon>
        <taxon>Peptostreptococcales</taxon>
        <taxon>Natronincolaceae</taxon>
        <taxon>Alkaliphilus</taxon>
    </lineage>
</organism>
<keyword evidence="1 8" id="KW-0963">Cytoplasm</keyword>
<dbReference type="Proteomes" id="UP000465601">
    <property type="component" value="Unassembled WGS sequence"/>
</dbReference>
<comment type="caution">
    <text evidence="8">Lacks conserved residue(s) required for the propagation of feature annotation.</text>
</comment>
<feature type="binding site" evidence="8">
    <location>
        <position position="69"/>
    </location>
    <ligand>
        <name>GTP</name>
        <dbReference type="ChEBI" id="CHEBI:37565"/>
    </ligand>
</feature>
<dbReference type="PANTHER" id="PTHR19136:SF81">
    <property type="entry name" value="MOLYBDENUM COFACTOR GUANYLYLTRANSFERASE"/>
    <property type="match status" value="1"/>
</dbReference>
<keyword evidence="2 8" id="KW-0808">Transferase</keyword>
<dbReference type="Gene3D" id="3.90.550.10">
    <property type="entry name" value="Spore Coat Polysaccharide Biosynthesis Protein SpsA, Chain A"/>
    <property type="match status" value="1"/>
</dbReference>
<protein>
    <recommendedName>
        <fullName evidence="8">Probable molybdenum cofactor guanylyltransferase</fullName>
        <shortName evidence="8">MoCo guanylyltransferase</shortName>
        <ecNumber evidence="8">2.7.7.77</ecNumber>
    </recommendedName>
    <alternativeName>
        <fullName evidence="8">GTP:molybdopterin guanylyltransferase</fullName>
    </alternativeName>
    <alternativeName>
        <fullName evidence="8">Mo-MPT guanylyltransferase</fullName>
    </alternativeName>
    <alternativeName>
        <fullName evidence="8">Molybdopterin guanylyltransferase</fullName>
    </alternativeName>
    <alternativeName>
        <fullName evidence="8">Molybdopterin-guanine dinucleotide synthase</fullName>
        <shortName evidence="8">MGD synthase</shortName>
    </alternativeName>
</protein>
<evidence type="ECO:0000256" key="4">
    <source>
        <dbReference type="ARBA" id="ARBA00022741"/>
    </source>
</evidence>
<comment type="cofactor">
    <cofactor evidence="8">
        <name>Mg(2+)</name>
        <dbReference type="ChEBI" id="CHEBI:18420"/>
    </cofactor>
</comment>
<keyword evidence="7 8" id="KW-0501">Molybdenum cofactor biosynthesis</keyword>
<dbReference type="PANTHER" id="PTHR19136">
    <property type="entry name" value="MOLYBDENUM COFACTOR GUANYLYLTRANSFERASE"/>
    <property type="match status" value="1"/>
</dbReference>
<dbReference type="CDD" id="cd02503">
    <property type="entry name" value="MobA"/>
    <property type="match status" value="1"/>
</dbReference>
<dbReference type="InterPro" id="IPR025877">
    <property type="entry name" value="MobA-like_NTP_Trfase"/>
</dbReference>
<feature type="binding site" evidence="8">
    <location>
        <position position="100"/>
    </location>
    <ligand>
        <name>GTP</name>
        <dbReference type="ChEBI" id="CHEBI:37565"/>
    </ligand>
</feature>
<evidence type="ECO:0000256" key="6">
    <source>
        <dbReference type="ARBA" id="ARBA00023134"/>
    </source>
</evidence>
<dbReference type="GO" id="GO:0005525">
    <property type="term" value="F:GTP binding"/>
    <property type="evidence" value="ECO:0007669"/>
    <property type="project" value="UniProtKB-UniRule"/>
</dbReference>